<organism evidence="2 3">
    <name type="scientific">Teratosphaeria destructans</name>
    <dbReference type="NCBI Taxonomy" id="418781"/>
    <lineage>
        <taxon>Eukaryota</taxon>
        <taxon>Fungi</taxon>
        <taxon>Dikarya</taxon>
        <taxon>Ascomycota</taxon>
        <taxon>Pezizomycotina</taxon>
        <taxon>Dothideomycetes</taxon>
        <taxon>Dothideomycetidae</taxon>
        <taxon>Mycosphaerellales</taxon>
        <taxon>Teratosphaeriaceae</taxon>
        <taxon>Teratosphaeria</taxon>
    </lineage>
</organism>
<feature type="region of interest" description="Disordered" evidence="1">
    <location>
        <begin position="1"/>
        <end position="55"/>
    </location>
</feature>
<dbReference type="SUPFAM" id="SSF54427">
    <property type="entry name" value="NTF2-like"/>
    <property type="match status" value="1"/>
</dbReference>
<dbReference type="EMBL" id="RIBY02001868">
    <property type="protein sequence ID" value="KAH9827520.1"/>
    <property type="molecule type" value="Genomic_DNA"/>
</dbReference>
<gene>
    <name evidence="2" type="ORF">Tdes44962_MAKER02778</name>
</gene>
<sequence>MATIPTTNHPREPPPENSPPHPLPPATATEPDLPTNETLDDIQAHPSPTTSDTLQRLSRSICHHINTRTYHAPLTHLLTPSFHATYNALYTAPTRAAHLAHLDALFAVCPHYRMHIVNSSAAVDEDRGVATVWVLARVEHIPFLESYEGIWRETVVVFSWRRRREGWRNWRQVTMRGASGFA</sequence>
<proteinExistence type="predicted"/>
<feature type="compositionally biased region" description="Pro residues" evidence="1">
    <location>
        <begin position="15"/>
        <end position="25"/>
    </location>
</feature>
<evidence type="ECO:0000256" key="1">
    <source>
        <dbReference type="SAM" id="MobiDB-lite"/>
    </source>
</evidence>
<evidence type="ECO:0000313" key="3">
    <source>
        <dbReference type="Proteomes" id="UP001138500"/>
    </source>
</evidence>
<name>A0A9W7SS61_9PEZI</name>
<dbReference type="Proteomes" id="UP001138500">
    <property type="component" value="Unassembled WGS sequence"/>
</dbReference>
<accession>A0A9W7SS61</accession>
<feature type="compositionally biased region" description="Polar residues" evidence="1">
    <location>
        <begin position="46"/>
        <end position="55"/>
    </location>
</feature>
<evidence type="ECO:0008006" key="4">
    <source>
        <dbReference type="Google" id="ProtNLM"/>
    </source>
</evidence>
<dbReference type="InterPro" id="IPR032710">
    <property type="entry name" value="NTF2-like_dom_sf"/>
</dbReference>
<keyword evidence="3" id="KW-1185">Reference proteome</keyword>
<evidence type="ECO:0000313" key="2">
    <source>
        <dbReference type="EMBL" id="KAH9827520.1"/>
    </source>
</evidence>
<dbReference type="AlphaFoldDB" id="A0A9W7SS61"/>
<reference evidence="2 3" key="2">
    <citation type="journal article" date="2021" name="Curr. Genet.">
        <title>Genetic response to nitrogen starvation in the aggressive Eucalyptus foliar pathogen Teratosphaeria destructans.</title>
        <authorList>
            <person name="Havenga M."/>
            <person name="Wingfield B.D."/>
            <person name="Wingfield M.J."/>
            <person name="Dreyer L.L."/>
            <person name="Roets F."/>
            <person name="Aylward J."/>
        </authorList>
    </citation>
    <scope>NUCLEOTIDE SEQUENCE [LARGE SCALE GENOMIC DNA]</scope>
    <source>
        <strain evidence="2">CMW44962</strain>
    </source>
</reference>
<comment type="caution">
    <text evidence="2">The sequence shown here is derived from an EMBL/GenBank/DDBJ whole genome shotgun (WGS) entry which is preliminary data.</text>
</comment>
<protein>
    <recommendedName>
        <fullName evidence="4">SnoaL-like domain-containing protein</fullName>
    </recommendedName>
</protein>
<reference evidence="2 3" key="1">
    <citation type="journal article" date="2018" name="IMA Fungus">
        <title>IMA Genome-F 10: Nine draft genome sequences of Claviceps purpurea s.lat., including C. arundinis, C. humidiphila, and C. cf. spartinae, pseudomolecules for the pitch canker pathogen Fusarium circinatum, draft genome of Davidsoniella eucalypti, Grosmannia galeiformis, Quambalaria eucalypti, and Teratosphaeria destructans.</title>
        <authorList>
            <person name="Wingfield B.D."/>
            <person name="Liu M."/>
            <person name="Nguyen H.D."/>
            <person name="Lane F.A."/>
            <person name="Morgan S.W."/>
            <person name="De Vos L."/>
            <person name="Wilken P.M."/>
            <person name="Duong T.A."/>
            <person name="Aylward J."/>
            <person name="Coetzee M.P."/>
            <person name="Dadej K."/>
            <person name="De Beer Z.W."/>
            <person name="Findlay W."/>
            <person name="Havenga M."/>
            <person name="Kolarik M."/>
            <person name="Menzies J.G."/>
            <person name="Naidoo K."/>
            <person name="Pochopski O."/>
            <person name="Shoukouhi P."/>
            <person name="Santana Q.C."/>
            <person name="Seifert K.A."/>
            <person name="Soal N."/>
            <person name="Steenkamp E.T."/>
            <person name="Tatham C.T."/>
            <person name="van der Nest M.A."/>
            <person name="Wingfield M.J."/>
        </authorList>
    </citation>
    <scope>NUCLEOTIDE SEQUENCE [LARGE SCALE GENOMIC DNA]</scope>
    <source>
        <strain evidence="2">CMW44962</strain>
    </source>
</reference>